<proteinExistence type="predicted"/>
<sequence>MNTVRNLFSCFHTVMFNPSVTTQQPLSLGQIYGHVTSGELFNNGTVSVRNATESEEDIEFVGKLVVEGFERKFVHATSRARYAIRYISS</sequence>
<evidence type="ECO:0000313" key="1">
    <source>
        <dbReference type="EMBL" id="EKC27887.1"/>
    </source>
</evidence>
<dbReference type="EMBL" id="JH816091">
    <property type="protein sequence ID" value="EKC27887.1"/>
    <property type="molecule type" value="Genomic_DNA"/>
</dbReference>
<protein>
    <submittedName>
        <fullName evidence="1">Uncharacterized protein</fullName>
    </submittedName>
</protein>
<gene>
    <name evidence="1" type="ORF">CGI_10022671</name>
</gene>
<accession>K1PUA6</accession>
<reference evidence="1" key="1">
    <citation type="journal article" date="2012" name="Nature">
        <title>The oyster genome reveals stress adaptation and complexity of shell formation.</title>
        <authorList>
            <person name="Zhang G."/>
            <person name="Fang X."/>
            <person name="Guo X."/>
            <person name="Li L."/>
            <person name="Luo R."/>
            <person name="Xu F."/>
            <person name="Yang P."/>
            <person name="Zhang L."/>
            <person name="Wang X."/>
            <person name="Qi H."/>
            <person name="Xiong Z."/>
            <person name="Que H."/>
            <person name="Xie Y."/>
            <person name="Holland P.W."/>
            <person name="Paps J."/>
            <person name="Zhu Y."/>
            <person name="Wu F."/>
            <person name="Chen Y."/>
            <person name="Wang J."/>
            <person name="Peng C."/>
            <person name="Meng J."/>
            <person name="Yang L."/>
            <person name="Liu J."/>
            <person name="Wen B."/>
            <person name="Zhang N."/>
            <person name="Huang Z."/>
            <person name="Zhu Q."/>
            <person name="Feng Y."/>
            <person name="Mount A."/>
            <person name="Hedgecock D."/>
            <person name="Xu Z."/>
            <person name="Liu Y."/>
            <person name="Domazet-Loso T."/>
            <person name="Du Y."/>
            <person name="Sun X."/>
            <person name="Zhang S."/>
            <person name="Liu B."/>
            <person name="Cheng P."/>
            <person name="Jiang X."/>
            <person name="Li J."/>
            <person name="Fan D."/>
            <person name="Wang W."/>
            <person name="Fu W."/>
            <person name="Wang T."/>
            <person name="Wang B."/>
            <person name="Zhang J."/>
            <person name="Peng Z."/>
            <person name="Li Y."/>
            <person name="Li N."/>
            <person name="Wang J."/>
            <person name="Chen M."/>
            <person name="He Y."/>
            <person name="Tan F."/>
            <person name="Song X."/>
            <person name="Zheng Q."/>
            <person name="Huang R."/>
            <person name="Yang H."/>
            <person name="Du X."/>
            <person name="Chen L."/>
            <person name="Yang M."/>
            <person name="Gaffney P.M."/>
            <person name="Wang S."/>
            <person name="Luo L."/>
            <person name="She Z."/>
            <person name="Ming Y."/>
            <person name="Huang W."/>
            <person name="Zhang S."/>
            <person name="Huang B."/>
            <person name="Zhang Y."/>
            <person name="Qu T."/>
            <person name="Ni P."/>
            <person name="Miao G."/>
            <person name="Wang J."/>
            <person name="Wang Q."/>
            <person name="Steinberg C.E."/>
            <person name="Wang H."/>
            <person name="Li N."/>
            <person name="Qian L."/>
            <person name="Zhang G."/>
            <person name="Li Y."/>
            <person name="Yang H."/>
            <person name="Liu X."/>
            <person name="Wang J."/>
            <person name="Yin Y."/>
            <person name="Wang J."/>
        </authorList>
    </citation>
    <scope>NUCLEOTIDE SEQUENCE [LARGE SCALE GENOMIC DNA]</scope>
    <source>
        <strain evidence="1">05x7-T-G4-1.051#20</strain>
    </source>
</reference>
<dbReference type="InParanoid" id="K1PUA6"/>
<name>K1PUA6_MAGGI</name>
<dbReference type="AlphaFoldDB" id="K1PUA6"/>
<dbReference type="HOGENOM" id="CLU_2456948_0_0_1"/>
<organism evidence="1">
    <name type="scientific">Magallana gigas</name>
    <name type="common">Pacific oyster</name>
    <name type="synonym">Crassostrea gigas</name>
    <dbReference type="NCBI Taxonomy" id="29159"/>
    <lineage>
        <taxon>Eukaryota</taxon>
        <taxon>Metazoa</taxon>
        <taxon>Spiralia</taxon>
        <taxon>Lophotrochozoa</taxon>
        <taxon>Mollusca</taxon>
        <taxon>Bivalvia</taxon>
        <taxon>Autobranchia</taxon>
        <taxon>Pteriomorphia</taxon>
        <taxon>Ostreida</taxon>
        <taxon>Ostreoidea</taxon>
        <taxon>Ostreidae</taxon>
        <taxon>Magallana</taxon>
    </lineage>
</organism>